<dbReference type="GO" id="GO:0017136">
    <property type="term" value="F:histone deacetylase activity, NAD-dependent"/>
    <property type="evidence" value="ECO:0007669"/>
    <property type="project" value="TreeGrafter"/>
</dbReference>
<dbReference type="SUPFAM" id="SSF54001">
    <property type="entry name" value="Cysteine proteinases"/>
    <property type="match status" value="1"/>
</dbReference>
<dbReference type="GO" id="GO:0005634">
    <property type="term" value="C:nucleus"/>
    <property type="evidence" value="ECO:0007669"/>
    <property type="project" value="TreeGrafter"/>
</dbReference>
<organism evidence="11 12">
    <name type="scientific">Cadophora malorum</name>
    <dbReference type="NCBI Taxonomy" id="108018"/>
    <lineage>
        <taxon>Eukaryota</taxon>
        <taxon>Fungi</taxon>
        <taxon>Dikarya</taxon>
        <taxon>Ascomycota</taxon>
        <taxon>Pezizomycotina</taxon>
        <taxon>Leotiomycetes</taxon>
        <taxon>Helotiales</taxon>
        <taxon>Ploettnerulaceae</taxon>
        <taxon>Cadophora</taxon>
    </lineage>
</organism>
<dbReference type="GO" id="GO:0006282">
    <property type="term" value="P:regulation of DNA repair"/>
    <property type="evidence" value="ECO:0007669"/>
    <property type="project" value="TreeGrafter"/>
</dbReference>
<evidence type="ECO:0000256" key="7">
    <source>
        <dbReference type="PROSITE-ProRule" id="PRU00236"/>
    </source>
</evidence>
<evidence type="ECO:0000256" key="1">
    <source>
        <dbReference type="ARBA" id="ARBA00005234"/>
    </source>
</evidence>
<dbReference type="GO" id="GO:0019783">
    <property type="term" value="F:ubiquitin-like protein peptidase activity"/>
    <property type="evidence" value="ECO:0007669"/>
    <property type="project" value="UniProtKB-ARBA"/>
</dbReference>
<evidence type="ECO:0000256" key="3">
    <source>
        <dbReference type="ARBA" id="ARBA00022670"/>
    </source>
</evidence>
<comment type="caution">
    <text evidence="7">Lacks conserved residue(s) required for the propagation of feature annotation.</text>
</comment>
<dbReference type="InterPro" id="IPR026590">
    <property type="entry name" value="Ssirtuin_cat_dom"/>
</dbReference>
<dbReference type="PROSITE" id="PS50305">
    <property type="entry name" value="SIRTUIN"/>
    <property type="match status" value="1"/>
</dbReference>
<proteinExistence type="inferred from homology"/>
<feature type="domain" description="Ubiquitin-like protease family profile" evidence="10">
    <location>
        <begin position="438"/>
        <end position="588"/>
    </location>
</feature>
<name>A0A8H7T905_9HELO</name>
<dbReference type="InterPro" id="IPR003000">
    <property type="entry name" value="Sirtuin"/>
</dbReference>
<evidence type="ECO:0000313" key="12">
    <source>
        <dbReference type="Proteomes" id="UP000664132"/>
    </source>
</evidence>
<dbReference type="PANTHER" id="PTHR11085:SF15">
    <property type="entry name" value="NAD-DEPENDENT HISTONE DEACETYLASE HST4"/>
    <property type="match status" value="1"/>
</dbReference>
<evidence type="ECO:0000256" key="5">
    <source>
        <dbReference type="ARBA" id="ARBA00022801"/>
    </source>
</evidence>
<dbReference type="PANTHER" id="PTHR11085">
    <property type="entry name" value="NAD-DEPENDENT PROTEIN DEACYLASE SIRTUIN-5, MITOCHONDRIAL-RELATED"/>
    <property type="match status" value="1"/>
</dbReference>
<dbReference type="Pfam" id="PF02902">
    <property type="entry name" value="Peptidase_C48"/>
    <property type="match status" value="1"/>
</dbReference>
<protein>
    <recommendedName>
        <fullName evidence="13">Ubiquitin-like protease family profile domain-containing protein</fullName>
    </recommendedName>
</protein>
<dbReference type="Gene3D" id="3.40.50.1220">
    <property type="entry name" value="TPP-binding domain"/>
    <property type="match status" value="1"/>
</dbReference>
<comment type="caution">
    <text evidence="11">The sequence shown here is derived from an EMBL/GenBank/DDBJ whole genome shotgun (WGS) entry which is preliminary data.</text>
</comment>
<dbReference type="InterPro" id="IPR029035">
    <property type="entry name" value="DHS-like_NAD/FAD-binding_dom"/>
</dbReference>
<dbReference type="SUPFAM" id="SSF52467">
    <property type="entry name" value="DHS-like NAD/FAD-binding domain"/>
    <property type="match status" value="1"/>
</dbReference>
<dbReference type="InterPro" id="IPR050134">
    <property type="entry name" value="NAD-dep_sirtuin_deacylases"/>
</dbReference>
<dbReference type="Proteomes" id="UP000664132">
    <property type="component" value="Unassembled WGS sequence"/>
</dbReference>
<dbReference type="GO" id="GO:0031934">
    <property type="term" value="C:mating-type region heterochromatin"/>
    <property type="evidence" value="ECO:0007669"/>
    <property type="project" value="TreeGrafter"/>
</dbReference>
<keyword evidence="12" id="KW-1185">Reference proteome</keyword>
<feature type="compositionally biased region" description="Polar residues" evidence="8">
    <location>
        <begin position="666"/>
        <end position="679"/>
    </location>
</feature>
<keyword evidence="3" id="KW-0645">Protease</keyword>
<keyword evidence="5" id="KW-0378">Hydrolase</keyword>
<evidence type="ECO:0000256" key="8">
    <source>
        <dbReference type="SAM" id="MobiDB-lite"/>
    </source>
</evidence>
<sequence>MAKRINLNSQQDYVTHMELFPLIKALREKKKIVVIAGAGISAEAGIPTFEELPSATTNIFNMHMYRNDKDTKALNDMFSSMYDKVQGATPTQFHYVLEAIAKEGRLHRLYTQNIDGLDTQLVSLETQIPLSLKNPWPKTIQLHGDLKTVRCEGDPRHLSRFDPALFALEPSGPRCTECKVSRRGGRVPVLRPRVWLYQDFHYPDADAISTVQHADLQKKPDLVVVVGTALKVDSARFLARDMCKAVRQNGGMAVWINLKAPTQKLDFFDFVVMGSCEIVARHVSTWWMNVPLIFSDSEILELQNRCKSLLIARSPGAAISRALAELDTQTLAQIFQQPENKSKILDIKDDGRILFVSAVGSPIPSSDGSTVDLTVVNKPLLPSSKNQDVLPELLDCWKVDMSKRLSEVVVPCDGSTGNETSRTGSTAITKIANLGYEATYLGQSLWRLKPGQWLNDEIINAYLELLGRSIASPSQKIATSFLMATMKVDRPFKWFAKLVETGTYTLYLPINQKNYHWTFGVVTSKSKEDPLYWTYYDSLGNEAPKNLLEWIEAWFPTKQIKELKAPQNPKQSNNSDCGLFVLMGIRLLIAGRPHLTQNESNTFMPLFRERVLAELLAASLDPSELRHQELEQRESKPNETPQEATENSDSLEVPSANPEDNHHNNRSTLFVSESESSDLTGHRVREKMSLERIASMFAGEDTMFSTLREAVAVERATQKQQQNSTAENQDLAKLWLMIRTEKRALKQRYIHYEFSRQFWAVMEDFNRSPHDRGPVPKSTISEVMDRLEVSNRTTWKLILKRARKASIWTELVDIFKDDLEHPSVVLCAVPKATYKLEALTISHREVFLGTIRSRLKEPKNGILARLKAASSLYWAVIQNSLPTDNLPLECADEELPFEQKVGFG</sequence>
<feature type="compositionally biased region" description="Polar residues" evidence="8">
    <location>
        <begin position="638"/>
        <end position="650"/>
    </location>
</feature>
<dbReference type="GO" id="GO:1990414">
    <property type="term" value="P:replication-born double-strand break repair via sister chromatid exchange"/>
    <property type="evidence" value="ECO:0007669"/>
    <property type="project" value="TreeGrafter"/>
</dbReference>
<dbReference type="EMBL" id="JAFJYH010000253">
    <property type="protein sequence ID" value="KAG4414680.1"/>
    <property type="molecule type" value="Genomic_DNA"/>
</dbReference>
<keyword evidence="4" id="KW-0808">Transferase</keyword>
<dbReference type="Gene3D" id="3.40.395.10">
    <property type="entry name" value="Adenoviral Proteinase, Chain A"/>
    <property type="match status" value="1"/>
</dbReference>
<keyword evidence="6" id="KW-0520">NAD</keyword>
<feature type="region of interest" description="Disordered" evidence="8">
    <location>
        <begin position="626"/>
        <end position="683"/>
    </location>
</feature>
<dbReference type="GO" id="GO:0070403">
    <property type="term" value="F:NAD+ binding"/>
    <property type="evidence" value="ECO:0007669"/>
    <property type="project" value="InterPro"/>
</dbReference>
<comment type="similarity">
    <text evidence="2">Belongs to the sirtuin family. Class I subfamily.</text>
</comment>
<dbReference type="Pfam" id="PF02146">
    <property type="entry name" value="SIR2"/>
    <property type="match status" value="1"/>
</dbReference>
<feature type="compositionally biased region" description="Basic and acidic residues" evidence="8">
    <location>
        <begin position="626"/>
        <end position="637"/>
    </location>
</feature>
<dbReference type="GO" id="GO:0000122">
    <property type="term" value="P:negative regulation of transcription by RNA polymerase II"/>
    <property type="evidence" value="ECO:0007669"/>
    <property type="project" value="TreeGrafter"/>
</dbReference>
<feature type="domain" description="Deacetylase sirtuin-type" evidence="9">
    <location>
        <begin position="14"/>
        <end position="296"/>
    </location>
</feature>
<evidence type="ECO:0000256" key="6">
    <source>
        <dbReference type="ARBA" id="ARBA00023027"/>
    </source>
</evidence>
<dbReference type="InterPro" id="IPR038765">
    <property type="entry name" value="Papain-like_cys_pep_sf"/>
</dbReference>
<evidence type="ECO:0000256" key="2">
    <source>
        <dbReference type="ARBA" id="ARBA00006924"/>
    </source>
</evidence>
<gene>
    <name evidence="11" type="ORF">IFR04_012162</name>
</gene>
<reference evidence="11" key="1">
    <citation type="submission" date="2021-02" db="EMBL/GenBank/DDBJ databases">
        <title>Genome sequence Cadophora malorum strain M34.</title>
        <authorList>
            <person name="Stefanovic E."/>
            <person name="Vu D."/>
            <person name="Scully C."/>
            <person name="Dijksterhuis J."/>
            <person name="Roader J."/>
            <person name="Houbraken J."/>
        </authorList>
    </citation>
    <scope>NUCLEOTIDE SEQUENCE</scope>
    <source>
        <strain evidence="11">M34</strain>
    </source>
</reference>
<dbReference type="PROSITE" id="PS50600">
    <property type="entry name" value="ULP_PROTEASE"/>
    <property type="match status" value="1"/>
</dbReference>
<dbReference type="GO" id="GO:0031508">
    <property type="term" value="P:pericentric heterochromatin formation"/>
    <property type="evidence" value="ECO:0007669"/>
    <property type="project" value="TreeGrafter"/>
</dbReference>
<evidence type="ECO:0000256" key="4">
    <source>
        <dbReference type="ARBA" id="ARBA00022679"/>
    </source>
</evidence>
<evidence type="ECO:0000313" key="11">
    <source>
        <dbReference type="EMBL" id="KAG4414680.1"/>
    </source>
</evidence>
<dbReference type="GO" id="GO:0008234">
    <property type="term" value="F:cysteine-type peptidase activity"/>
    <property type="evidence" value="ECO:0007669"/>
    <property type="project" value="InterPro"/>
</dbReference>
<evidence type="ECO:0000259" key="10">
    <source>
        <dbReference type="PROSITE" id="PS50600"/>
    </source>
</evidence>
<dbReference type="AlphaFoldDB" id="A0A8H7T905"/>
<comment type="similarity">
    <text evidence="1">Belongs to the peptidase C48 family.</text>
</comment>
<dbReference type="GO" id="GO:0006508">
    <property type="term" value="P:proteolysis"/>
    <property type="evidence" value="ECO:0007669"/>
    <property type="project" value="UniProtKB-KW"/>
</dbReference>
<dbReference type="InterPro" id="IPR003653">
    <property type="entry name" value="Peptidase_C48_C"/>
</dbReference>
<accession>A0A8H7T905</accession>
<evidence type="ECO:0008006" key="13">
    <source>
        <dbReference type="Google" id="ProtNLM"/>
    </source>
</evidence>
<evidence type="ECO:0000259" key="9">
    <source>
        <dbReference type="PROSITE" id="PS50305"/>
    </source>
</evidence>
<dbReference type="OrthoDB" id="2919105at2759"/>